<dbReference type="Proteomes" id="UP001189122">
    <property type="component" value="Unassembled WGS sequence"/>
</dbReference>
<reference evidence="2 3" key="1">
    <citation type="submission" date="2019-12" db="EMBL/GenBank/DDBJ databases">
        <authorList>
            <person name="Scholz U."/>
            <person name="Mascher M."/>
            <person name="Fiebig A."/>
        </authorList>
    </citation>
    <scope>NUCLEOTIDE SEQUENCE</scope>
</reference>
<gene>
    <name evidence="2" type="ORF">SI7747_13016623</name>
</gene>
<protein>
    <submittedName>
        <fullName evidence="2">Uncharacterized protein</fullName>
    </submittedName>
</protein>
<dbReference type="AlphaFoldDB" id="A0A7I8JJH2"/>
<organism evidence="2">
    <name type="scientific">Spirodela intermedia</name>
    <name type="common">Intermediate duckweed</name>
    <dbReference type="NCBI Taxonomy" id="51605"/>
    <lineage>
        <taxon>Eukaryota</taxon>
        <taxon>Viridiplantae</taxon>
        <taxon>Streptophyta</taxon>
        <taxon>Embryophyta</taxon>
        <taxon>Tracheophyta</taxon>
        <taxon>Spermatophyta</taxon>
        <taxon>Magnoliopsida</taxon>
        <taxon>Liliopsida</taxon>
        <taxon>Araceae</taxon>
        <taxon>Lemnoideae</taxon>
        <taxon>Spirodela</taxon>
    </lineage>
</organism>
<evidence type="ECO:0000256" key="1">
    <source>
        <dbReference type="SAM" id="MobiDB-lite"/>
    </source>
</evidence>
<accession>A0A7I8JJH2</accession>
<sequence>MADLAVASSARIDRFPAKAGGEKMRRSLGSKPKPSPPAPATNKVKSLVYQAPPPPPSA</sequence>
<feature type="region of interest" description="Disordered" evidence="1">
    <location>
        <begin position="1"/>
        <end position="58"/>
    </location>
</feature>
<evidence type="ECO:0000313" key="3">
    <source>
        <dbReference type="Proteomes" id="UP001189122"/>
    </source>
</evidence>
<keyword evidence="3" id="KW-1185">Reference proteome</keyword>
<dbReference type="EMBL" id="LR743600">
    <property type="protein sequence ID" value="CAA2630977.1"/>
    <property type="molecule type" value="Genomic_DNA"/>
</dbReference>
<proteinExistence type="predicted"/>
<feature type="compositionally biased region" description="Basic and acidic residues" evidence="1">
    <location>
        <begin position="11"/>
        <end position="25"/>
    </location>
</feature>
<evidence type="ECO:0000313" key="2">
    <source>
        <dbReference type="EMBL" id="CAA2630977.1"/>
    </source>
</evidence>
<dbReference type="EMBL" id="CACRZD030000013">
    <property type="protein sequence ID" value="CAA6670220.1"/>
    <property type="molecule type" value="Genomic_DNA"/>
</dbReference>
<name>A0A7I8JJH2_SPIIN</name>